<keyword evidence="8" id="KW-1185">Reference proteome</keyword>
<evidence type="ECO:0000256" key="2">
    <source>
        <dbReference type="ARBA" id="ARBA00022603"/>
    </source>
</evidence>
<dbReference type="Proteomes" id="UP001178354">
    <property type="component" value="Unassembled WGS sequence"/>
</dbReference>
<comment type="caution">
    <text evidence="7">The sequence shown here is derived from an EMBL/GenBank/DDBJ whole genome shotgun (WGS) entry which is preliminary data.</text>
</comment>
<evidence type="ECO:0000313" key="8">
    <source>
        <dbReference type="Proteomes" id="UP001178354"/>
    </source>
</evidence>
<keyword evidence="2 7" id="KW-0489">Methyltransferase</keyword>
<proteinExistence type="inferred from homology"/>
<dbReference type="PANTHER" id="PTHR43667:SF2">
    <property type="entry name" value="FATTY ACID C-METHYL TRANSFERASE"/>
    <property type="match status" value="1"/>
</dbReference>
<protein>
    <submittedName>
        <fullName evidence="7">Cyclopropane-fatty-acyl-phospholipid synthase family protein</fullName>
        <ecNumber evidence="7">2.1.1.-</ecNumber>
    </submittedName>
</protein>
<dbReference type="InterPro" id="IPR050723">
    <property type="entry name" value="CFA/CMAS"/>
</dbReference>
<dbReference type="SUPFAM" id="SSF53335">
    <property type="entry name" value="S-adenosyl-L-methionine-dependent methyltransferases"/>
    <property type="match status" value="1"/>
</dbReference>
<dbReference type="CDD" id="cd02440">
    <property type="entry name" value="AdoMet_MTases"/>
    <property type="match status" value="1"/>
</dbReference>
<dbReference type="InterPro" id="IPR029063">
    <property type="entry name" value="SAM-dependent_MTases_sf"/>
</dbReference>
<dbReference type="GO" id="GO:0008168">
    <property type="term" value="F:methyltransferase activity"/>
    <property type="evidence" value="ECO:0007669"/>
    <property type="project" value="UniProtKB-KW"/>
</dbReference>
<dbReference type="AlphaFoldDB" id="A0AAW8B1A4"/>
<reference evidence="7" key="2">
    <citation type="submission" date="2023-08" db="EMBL/GenBank/DDBJ databases">
        <authorList>
            <person name="Luo J."/>
        </authorList>
    </citation>
    <scope>NUCLEOTIDE SEQUENCE</scope>
    <source>
        <strain evidence="7">DSM 25064</strain>
    </source>
</reference>
<evidence type="ECO:0000256" key="5">
    <source>
        <dbReference type="ARBA" id="ARBA00023098"/>
    </source>
</evidence>
<dbReference type="PIRSF" id="PIRSF003085">
    <property type="entry name" value="CMAS"/>
    <property type="match status" value="1"/>
</dbReference>
<dbReference type="InterPro" id="IPR003333">
    <property type="entry name" value="CMAS"/>
</dbReference>
<evidence type="ECO:0000256" key="4">
    <source>
        <dbReference type="ARBA" id="ARBA00022691"/>
    </source>
</evidence>
<dbReference type="EMBL" id="JAUUUU010000001">
    <property type="protein sequence ID" value="MDP1519727.1"/>
    <property type="molecule type" value="Genomic_DNA"/>
</dbReference>
<keyword evidence="3 7" id="KW-0808">Transferase</keyword>
<name>A0AAW8B1A4_9GAMM</name>
<evidence type="ECO:0000313" key="7">
    <source>
        <dbReference type="EMBL" id="MDP1519727.1"/>
    </source>
</evidence>
<organism evidence="7 8">
    <name type="scientific">Porticoccus litoralis</name>
    <dbReference type="NCBI Taxonomy" id="434086"/>
    <lineage>
        <taxon>Bacteria</taxon>
        <taxon>Pseudomonadati</taxon>
        <taxon>Pseudomonadota</taxon>
        <taxon>Gammaproteobacteria</taxon>
        <taxon>Cellvibrionales</taxon>
        <taxon>Porticoccaceae</taxon>
        <taxon>Porticoccus</taxon>
    </lineage>
</organism>
<evidence type="ECO:0000256" key="1">
    <source>
        <dbReference type="ARBA" id="ARBA00010815"/>
    </source>
</evidence>
<dbReference type="Pfam" id="PF02353">
    <property type="entry name" value="CMAS"/>
    <property type="match status" value="1"/>
</dbReference>
<evidence type="ECO:0000256" key="6">
    <source>
        <dbReference type="PIRSR" id="PIRSR003085-1"/>
    </source>
</evidence>
<evidence type="ECO:0000256" key="3">
    <source>
        <dbReference type="ARBA" id="ARBA00022679"/>
    </source>
</evidence>
<feature type="active site" evidence="6">
    <location>
        <position position="390"/>
    </location>
</feature>
<keyword evidence="5" id="KW-0443">Lipid metabolism</keyword>
<dbReference type="Gene3D" id="3.40.50.150">
    <property type="entry name" value="Vaccinia Virus protein VP39"/>
    <property type="match status" value="1"/>
</dbReference>
<gene>
    <name evidence="7" type="ORF">Q8A57_01955</name>
</gene>
<sequence length="411" mass="46752">MKSSELTVTGMIPESGKRPDSIESLLVGHLASRLDSCQGQLTLQFPSGFRKRFGNGSPQVEVRLQSLRPLLRLFLGGTNGWSDSYLQGEWHSSDLTALVRWALLNEQHLGNVASARWFNNLIYNIYHWCHPNSRSGSRRNIAAHYDLGNSFYAHWLDPGMTYSSALFDSDGTSLEDAQSLKYSRIMELLAPQTGDDILEIGCGWGEFARQLLETHDVSVHGVTLSKEQLQWAQDKLHTAGLEQRADITLTDYRDIRQQYDGVVSIEMFEAVGQAHWDTFFTQLKGMLKPGGRAVLQIITIDDDRFAGYSRQADFIQRHVFPGGMLPSVAILKEKCSQHGFRLAHQQMFGKDYARTLACWRDAFENTWPEITKLGFDERFYRLWRYYLSYCEGGFEEGAIDVGLFVLEHDEA</sequence>
<dbReference type="PANTHER" id="PTHR43667">
    <property type="entry name" value="CYCLOPROPANE-FATTY-ACYL-PHOSPHOLIPID SYNTHASE"/>
    <property type="match status" value="1"/>
</dbReference>
<dbReference type="GO" id="GO:0008610">
    <property type="term" value="P:lipid biosynthetic process"/>
    <property type="evidence" value="ECO:0007669"/>
    <property type="project" value="InterPro"/>
</dbReference>
<dbReference type="EC" id="2.1.1.-" evidence="7"/>
<reference evidence="7" key="1">
    <citation type="journal article" date="2010" name="Int. J. Syst. Evol. Microbiol.">
        <title>Porticoccus litoralis gen. nov., sp. nov., a gammaproteobacterium isolated from the Yellow Sea.</title>
        <authorList>
            <person name="Oh H.M."/>
            <person name="Kim H."/>
            <person name="Kim K.M."/>
            <person name="Min G.S."/>
            <person name="Cho J.C."/>
        </authorList>
    </citation>
    <scope>NUCLEOTIDE SEQUENCE</scope>
    <source>
        <strain evidence="7">DSM 25064</strain>
    </source>
</reference>
<comment type="similarity">
    <text evidence="1">Belongs to the CFA/CMAS family.</text>
</comment>
<keyword evidence="4" id="KW-0949">S-adenosyl-L-methionine</keyword>
<accession>A0AAW8B1A4</accession>
<dbReference type="GO" id="GO:0032259">
    <property type="term" value="P:methylation"/>
    <property type="evidence" value="ECO:0007669"/>
    <property type="project" value="UniProtKB-KW"/>
</dbReference>
<dbReference type="RefSeq" id="WP_305169237.1">
    <property type="nucleotide sequence ID" value="NZ_JAUUUU010000001.1"/>
</dbReference>